<proteinExistence type="predicted"/>
<dbReference type="PANTHER" id="PTHR30437:SF4">
    <property type="entry name" value="TRANSCRIPTION ELONGATION FACTOR GREA"/>
    <property type="match status" value="1"/>
</dbReference>
<comment type="caution">
    <text evidence="4">The sequence shown here is derived from an EMBL/GenBank/DDBJ whole genome shotgun (WGS) entry which is preliminary data.</text>
</comment>
<dbReference type="EMBL" id="QMDV01000002">
    <property type="protein sequence ID" value="RAU82880.1"/>
    <property type="molecule type" value="Genomic_DNA"/>
</dbReference>
<dbReference type="OrthoDB" id="1094048at2"/>
<feature type="region of interest" description="Disordered" evidence="2">
    <location>
        <begin position="1"/>
        <end position="30"/>
    </location>
</feature>
<feature type="domain" description="Transcription elongation factor GreA/GreB C-terminal" evidence="3">
    <location>
        <begin position="93"/>
        <end position="169"/>
    </location>
</feature>
<dbReference type="SUPFAM" id="SSF54534">
    <property type="entry name" value="FKBP-like"/>
    <property type="match status" value="1"/>
</dbReference>
<dbReference type="RefSeq" id="WP_112305029.1">
    <property type="nucleotide sequence ID" value="NZ_QMDV01000002.1"/>
</dbReference>
<keyword evidence="4" id="KW-0648">Protein biosynthesis</keyword>
<evidence type="ECO:0000256" key="1">
    <source>
        <dbReference type="SAM" id="Coils"/>
    </source>
</evidence>
<reference evidence="4 5" key="1">
    <citation type="submission" date="2018-06" db="EMBL/GenBank/DDBJ databases">
        <authorList>
            <person name="Liu Z.-W."/>
        </authorList>
    </citation>
    <scope>NUCLEOTIDE SEQUENCE [LARGE SCALE GENOMIC DNA]</scope>
    <source>
        <strain evidence="4 5">2b14</strain>
    </source>
</reference>
<dbReference type="InterPro" id="IPR036953">
    <property type="entry name" value="GreA/GreB_C_sf"/>
</dbReference>
<accession>A0A364REW5</accession>
<dbReference type="Pfam" id="PF01272">
    <property type="entry name" value="GreA_GreB"/>
    <property type="match status" value="1"/>
</dbReference>
<dbReference type="PANTHER" id="PTHR30437">
    <property type="entry name" value="TRANSCRIPTION ELONGATION FACTOR GREA"/>
    <property type="match status" value="1"/>
</dbReference>
<protein>
    <submittedName>
        <fullName evidence="4">Transcription elongation factor GreAB</fullName>
    </submittedName>
</protein>
<dbReference type="GO" id="GO:0003677">
    <property type="term" value="F:DNA binding"/>
    <property type="evidence" value="ECO:0007669"/>
    <property type="project" value="InterPro"/>
</dbReference>
<keyword evidence="1" id="KW-0175">Coiled coil</keyword>
<name>A0A364REW5_9BACT</name>
<dbReference type="InterPro" id="IPR001437">
    <property type="entry name" value="Tscrpt_elong_fac_GreA/B_C"/>
</dbReference>
<reference evidence="4 5" key="2">
    <citation type="submission" date="2018-07" db="EMBL/GenBank/DDBJ databases">
        <title>Pontibacter sp. 2b14 genomic sequence and assembly.</title>
        <authorList>
            <person name="Du Z.-J."/>
        </authorList>
    </citation>
    <scope>NUCLEOTIDE SEQUENCE [LARGE SCALE GENOMIC DNA]</scope>
    <source>
        <strain evidence="4 5">2b14</strain>
    </source>
</reference>
<dbReference type="InterPro" id="IPR023459">
    <property type="entry name" value="Tscrpt_elong_fac_GreA/B_fam"/>
</dbReference>
<keyword evidence="5" id="KW-1185">Reference proteome</keyword>
<evidence type="ECO:0000256" key="2">
    <source>
        <dbReference type="SAM" id="MobiDB-lite"/>
    </source>
</evidence>
<dbReference type="Gene3D" id="3.10.50.30">
    <property type="entry name" value="Transcription elongation factor, GreA/GreB, C-terminal domain"/>
    <property type="match status" value="1"/>
</dbReference>
<evidence type="ECO:0000313" key="4">
    <source>
        <dbReference type="EMBL" id="RAU82880.1"/>
    </source>
</evidence>
<feature type="coiled-coil region" evidence="1">
    <location>
        <begin position="36"/>
        <end position="63"/>
    </location>
</feature>
<dbReference type="Proteomes" id="UP000251692">
    <property type="component" value="Unassembled WGS sequence"/>
</dbReference>
<dbReference type="PIRSF" id="PIRSF006092">
    <property type="entry name" value="GreA_GreB"/>
    <property type="match status" value="1"/>
</dbReference>
<gene>
    <name evidence="4" type="ORF">DP923_06430</name>
</gene>
<dbReference type="GO" id="GO:0070063">
    <property type="term" value="F:RNA polymerase binding"/>
    <property type="evidence" value="ECO:0007669"/>
    <property type="project" value="InterPro"/>
</dbReference>
<dbReference type="AlphaFoldDB" id="A0A364REW5"/>
<dbReference type="GO" id="GO:0032784">
    <property type="term" value="P:regulation of DNA-templated transcription elongation"/>
    <property type="evidence" value="ECO:0007669"/>
    <property type="project" value="InterPro"/>
</dbReference>
<keyword evidence="4" id="KW-0251">Elongation factor</keyword>
<dbReference type="GO" id="GO:0003746">
    <property type="term" value="F:translation elongation factor activity"/>
    <property type="evidence" value="ECO:0007669"/>
    <property type="project" value="UniProtKB-KW"/>
</dbReference>
<sequence length="172" mass="18847">MSRAFVKEDDAGEPPIIPSRAALPPGTPNYVTPQGLADLRTELEDLEAERTRTDANHDDEANRTRQLSIINSRLNALNQRIASAKPVDPRNQPPDEVRFGATVTLTSLDKAAKVKQRIFQIVGVDEASVEAGKIAFVAPIARAVSGKKPGEIVTLRLGRQEEQVKISRIVYE</sequence>
<evidence type="ECO:0000313" key="5">
    <source>
        <dbReference type="Proteomes" id="UP000251692"/>
    </source>
</evidence>
<evidence type="ECO:0000259" key="3">
    <source>
        <dbReference type="Pfam" id="PF01272"/>
    </source>
</evidence>
<dbReference type="GO" id="GO:0006354">
    <property type="term" value="P:DNA-templated transcription elongation"/>
    <property type="evidence" value="ECO:0007669"/>
    <property type="project" value="TreeGrafter"/>
</dbReference>
<organism evidence="4 5">
    <name type="scientific">Pontibacter arcticus</name>
    <dbReference type="NCBI Taxonomy" id="2080288"/>
    <lineage>
        <taxon>Bacteria</taxon>
        <taxon>Pseudomonadati</taxon>
        <taxon>Bacteroidota</taxon>
        <taxon>Cytophagia</taxon>
        <taxon>Cytophagales</taxon>
        <taxon>Hymenobacteraceae</taxon>
        <taxon>Pontibacter</taxon>
    </lineage>
</organism>